<feature type="binding site" evidence="8">
    <location>
        <position position="154"/>
    </location>
    <ligand>
        <name>Mg(2+)</name>
        <dbReference type="ChEBI" id="CHEBI:18420"/>
    </ligand>
</feature>
<accession>A0A497W697</accession>
<comment type="cofactor">
    <cofactor evidence="2 7">
        <name>thiamine diphosphate</name>
        <dbReference type="ChEBI" id="CHEBI:58937"/>
    </cofactor>
</comment>
<dbReference type="Pfam" id="PF00456">
    <property type="entry name" value="Transketolase_N"/>
    <property type="match status" value="1"/>
</dbReference>
<evidence type="ECO:0000256" key="8">
    <source>
        <dbReference type="PIRSR" id="PIRSR000156-1"/>
    </source>
</evidence>
<evidence type="ECO:0000256" key="4">
    <source>
        <dbReference type="ARBA" id="ARBA00007131"/>
    </source>
</evidence>
<dbReference type="Gene3D" id="3.40.50.920">
    <property type="match status" value="1"/>
</dbReference>
<feature type="binding site" evidence="8">
    <location>
        <position position="186"/>
    </location>
    <ligand>
        <name>Mg(2+)</name>
        <dbReference type="ChEBI" id="CHEBI:18420"/>
    </ligand>
</feature>
<dbReference type="Pfam" id="PF17831">
    <property type="entry name" value="PDH_E1_M"/>
    <property type="match status" value="1"/>
</dbReference>
<dbReference type="EC" id="1.2.4.1" evidence="7"/>
<dbReference type="RefSeq" id="WP_121023601.1">
    <property type="nucleotide sequence ID" value="NZ_RCCE01000003.1"/>
</dbReference>
<comment type="function">
    <text evidence="3 7">Component of the pyruvate dehydrogenase (PDH) complex, that catalyzes the overall conversion of pyruvate to acetyl-CoA and CO(2).</text>
</comment>
<dbReference type="PIRSF" id="PIRSF000156">
    <property type="entry name" value="Pyruvate_dh_E1"/>
    <property type="match status" value="1"/>
</dbReference>
<dbReference type="InterPro" id="IPR029061">
    <property type="entry name" value="THDP-binding"/>
</dbReference>
<evidence type="ECO:0000256" key="1">
    <source>
        <dbReference type="ARBA" id="ARBA00001946"/>
    </source>
</evidence>
<comment type="cofactor">
    <cofactor evidence="1 8">
        <name>Mg(2+)</name>
        <dbReference type="ChEBI" id="CHEBI:18420"/>
    </cofactor>
</comment>
<dbReference type="InterPro" id="IPR004660">
    <property type="entry name" value="PDH_E1"/>
</dbReference>
<protein>
    <recommendedName>
        <fullName evidence="5 7">Pyruvate dehydrogenase E1 component</fullName>
        <ecNumber evidence="7">1.2.4.1</ecNumber>
    </recommendedName>
</protein>
<evidence type="ECO:0000313" key="11">
    <source>
        <dbReference type="Proteomes" id="UP000269157"/>
    </source>
</evidence>
<dbReference type="InterPro" id="IPR009014">
    <property type="entry name" value="Transketo_C/PFOR_II"/>
</dbReference>
<evidence type="ECO:0000256" key="5">
    <source>
        <dbReference type="ARBA" id="ARBA00017172"/>
    </source>
</evidence>
<comment type="similarity">
    <text evidence="4">Belongs to the transketolase family.</text>
</comment>
<dbReference type="GO" id="GO:0004739">
    <property type="term" value="F:pyruvate dehydrogenase (acetyl-transferring) activity"/>
    <property type="evidence" value="ECO:0007669"/>
    <property type="project" value="UniProtKB-EC"/>
</dbReference>
<feature type="binding site" evidence="8">
    <location>
        <position position="184"/>
    </location>
    <ligand>
        <name>Mg(2+)</name>
        <dbReference type="ChEBI" id="CHEBI:18420"/>
    </ligand>
</feature>
<dbReference type="InterPro" id="IPR051157">
    <property type="entry name" value="PDH/Transketolase"/>
</dbReference>
<dbReference type="SUPFAM" id="SSF52922">
    <property type="entry name" value="TK C-terminal domain-like"/>
    <property type="match status" value="1"/>
</dbReference>
<keyword evidence="11" id="KW-1185">Reference proteome</keyword>
<comment type="caution">
    <text evidence="10">The sequence shown here is derived from an EMBL/GenBank/DDBJ whole genome shotgun (WGS) entry which is preliminary data.</text>
</comment>
<evidence type="ECO:0000313" key="10">
    <source>
        <dbReference type="EMBL" id="RLJ51700.1"/>
    </source>
</evidence>
<evidence type="ECO:0000259" key="9">
    <source>
        <dbReference type="SMART" id="SM00861"/>
    </source>
</evidence>
<dbReference type="SMART" id="SM00861">
    <property type="entry name" value="Transket_pyr"/>
    <property type="match status" value="1"/>
</dbReference>
<dbReference type="PANTHER" id="PTHR43825:SF4">
    <property type="entry name" value="PYRUVATE DEHYDROGENASE E1 COMPONENT"/>
    <property type="match status" value="1"/>
</dbReference>
<keyword evidence="8" id="KW-0460">Magnesium</keyword>
<dbReference type="SUPFAM" id="SSF52518">
    <property type="entry name" value="Thiamin diphosphate-binding fold (THDP-binding)"/>
    <property type="match status" value="2"/>
</dbReference>
<gene>
    <name evidence="10" type="ORF">BCF46_1915</name>
</gene>
<dbReference type="AlphaFoldDB" id="A0A497W697"/>
<evidence type="ECO:0000256" key="3">
    <source>
        <dbReference type="ARBA" id="ARBA00003157"/>
    </source>
</evidence>
<comment type="catalytic activity">
    <reaction evidence="6 7">
        <text>N(6)-[(R)-lipoyl]-L-lysyl-[protein] + pyruvate + H(+) = N(6)-[(R)-S(8)-acetyldihydrolipoyl]-L-lysyl-[protein] + CO2</text>
        <dbReference type="Rhea" id="RHEA:19189"/>
        <dbReference type="Rhea" id="RHEA-COMP:10474"/>
        <dbReference type="Rhea" id="RHEA-COMP:10478"/>
        <dbReference type="ChEBI" id="CHEBI:15361"/>
        <dbReference type="ChEBI" id="CHEBI:15378"/>
        <dbReference type="ChEBI" id="CHEBI:16526"/>
        <dbReference type="ChEBI" id="CHEBI:83099"/>
        <dbReference type="ChEBI" id="CHEBI:83111"/>
        <dbReference type="EC" id="1.2.4.1"/>
    </reaction>
</comment>
<dbReference type="Proteomes" id="UP000269157">
    <property type="component" value="Unassembled WGS sequence"/>
</dbReference>
<evidence type="ECO:0000256" key="6">
    <source>
        <dbReference type="ARBA" id="ARBA00051231"/>
    </source>
</evidence>
<evidence type="ECO:0000256" key="7">
    <source>
        <dbReference type="PIRNR" id="PIRNR000156"/>
    </source>
</evidence>
<organism evidence="10 11">
    <name type="scientific">Litoreibacter meonggei</name>
    <dbReference type="NCBI Taxonomy" id="1049199"/>
    <lineage>
        <taxon>Bacteria</taxon>
        <taxon>Pseudomonadati</taxon>
        <taxon>Pseudomonadota</taxon>
        <taxon>Alphaproteobacteria</taxon>
        <taxon>Rhodobacterales</taxon>
        <taxon>Roseobacteraceae</taxon>
        <taxon>Litoreibacter</taxon>
    </lineage>
</organism>
<keyword evidence="7" id="KW-0560">Oxidoreductase</keyword>
<sequence length="791" mass="86621">MPADLKAIEQRLLWLSHWMIHHANHIRPKTDGIKVGGHQASSASMVSIMTALYFQTLRPEDRVAVKPHASPIFHAIQYLMGNQTREKMENFRGFGGVQSYPSRTKDIDDVDFSTGSVGLGVAITSFASLVQDYVQAKSWGAEQKLGRMIALVGDAELDEGNIYEALQEGWKNDLRNCWWIIDYNRQSLDGIVREGLFGRVEKIFDAFGWDVVRVKYGVLQRAAFEEPGGEKLRQWIDNCPNQLYSALTFMGGAVWRQRLMDALGDQGDVTALIEKRSDKELAALMENLGGNCVTTMADTFAAIDHDRPVCFLAYTIKGWGTPIAGHKDNHGGLMNKTQMAEWQKYMGVAEGAEWDKFATIADPDAFEAMLAKAPFFAKGRRRYADDVIDVPAIELSSDREISTQMAFGKILDNLSKGDSLLAERIVTTSPDVTGTTNLGPWVNRRKLFARAPQADTFKAENIPSTAKWEFTPDGQHIELGIAEMNLFLLLAAAGLSHSVFGKRLIPIGTVYDPFVSRGLDALNYACYQDARFMIVGTPSGVTLAPEGGAHQSIASPLIGMSQDGLAAFEPAFADELAVIMEWAFAYLQKDGEGDPDERTWLRDETGGSVYLRLTTNPIEQTGKRADDDFRQGAIDGAYWLRKPGPNCEVVIAYQGAVASEAIKAAGSIAQGRRDVGVLAVTSADRLNAGWTAAQRARAGGTDGAQAHIETLLNDLPRHCVLITVIDGHPATLSWLGAVYGHRTISHGVEHFGQTGTIADLYRHFRIDADALIQSASALSQGRKIPPVTALG</sequence>
<dbReference type="EMBL" id="RCCE01000003">
    <property type="protein sequence ID" value="RLJ51700.1"/>
    <property type="molecule type" value="Genomic_DNA"/>
</dbReference>
<dbReference type="InterPro" id="IPR005475">
    <property type="entry name" value="Transketolase-like_Pyr-bd"/>
</dbReference>
<keyword evidence="8" id="KW-0479">Metal-binding</keyword>
<dbReference type="InterPro" id="IPR041621">
    <property type="entry name" value="PDH_E1_M"/>
</dbReference>
<keyword evidence="7 10" id="KW-0670">Pyruvate</keyword>
<dbReference type="PANTHER" id="PTHR43825">
    <property type="entry name" value="PYRUVATE DEHYDROGENASE E1 COMPONENT"/>
    <property type="match status" value="1"/>
</dbReference>
<dbReference type="OrthoDB" id="9773339at2"/>
<dbReference type="GO" id="GO:0046872">
    <property type="term" value="F:metal ion binding"/>
    <property type="evidence" value="ECO:0007669"/>
    <property type="project" value="UniProtKB-KW"/>
</dbReference>
<feature type="domain" description="Transketolase-like pyrimidine-binding" evidence="9">
    <location>
        <begin position="401"/>
        <end position="620"/>
    </location>
</feature>
<proteinExistence type="inferred from homology"/>
<evidence type="ECO:0000256" key="2">
    <source>
        <dbReference type="ARBA" id="ARBA00001964"/>
    </source>
</evidence>
<dbReference type="InterPro" id="IPR005474">
    <property type="entry name" value="Transketolase_N"/>
</dbReference>
<name>A0A497W697_9RHOB</name>
<keyword evidence="7" id="KW-0786">Thiamine pyrophosphate</keyword>
<dbReference type="Gene3D" id="3.40.50.970">
    <property type="match status" value="2"/>
</dbReference>
<reference evidence="10 11" key="1">
    <citation type="submission" date="2018-10" db="EMBL/GenBank/DDBJ databases">
        <title>Genomic Encyclopedia of Archaeal and Bacterial Type Strains, Phase II (KMG-II): from individual species to whole genera.</title>
        <authorList>
            <person name="Goeker M."/>
        </authorList>
    </citation>
    <scope>NUCLEOTIDE SEQUENCE [LARGE SCALE GENOMIC DNA]</scope>
    <source>
        <strain evidence="10 11">DSM 29466</strain>
    </source>
</reference>